<gene>
    <name evidence="1" type="ORF">CLUMA_CG013174</name>
</gene>
<name>A0A1J1IHY6_9DIPT</name>
<evidence type="ECO:0000313" key="1">
    <source>
        <dbReference type="EMBL" id="CRK99871.1"/>
    </source>
</evidence>
<accession>A0A1J1IHY6</accession>
<dbReference type="EMBL" id="CVRI01000054">
    <property type="protein sequence ID" value="CRK99871.1"/>
    <property type="molecule type" value="Genomic_DNA"/>
</dbReference>
<evidence type="ECO:0000313" key="2">
    <source>
        <dbReference type="Proteomes" id="UP000183832"/>
    </source>
</evidence>
<keyword evidence="2" id="KW-1185">Reference proteome</keyword>
<dbReference type="AlphaFoldDB" id="A0A1J1IHY6"/>
<organism evidence="1 2">
    <name type="scientific">Clunio marinus</name>
    <dbReference type="NCBI Taxonomy" id="568069"/>
    <lineage>
        <taxon>Eukaryota</taxon>
        <taxon>Metazoa</taxon>
        <taxon>Ecdysozoa</taxon>
        <taxon>Arthropoda</taxon>
        <taxon>Hexapoda</taxon>
        <taxon>Insecta</taxon>
        <taxon>Pterygota</taxon>
        <taxon>Neoptera</taxon>
        <taxon>Endopterygota</taxon>
        <taxon>Diptera</taxon>
        <taxon>Nematocera</taxon>
        <taxon>Chironomoidea</taxon>
        <taxon>Chironomidae</taxon>
        <taxon>Clunio</taxon>
    </lineage>
</organism>
<protein>
    <submittedName>
        <fullName evidence="1">CLUMA_CG013174, isoform A</fullName>
    </submittedName>
</protein>
<dbReference type="Proteomes" id="UP000183832">
    <property type="component" value="Unassembled WGS sequence"/>
</dbReference>
<reference evidence="1 2" key="1">
    <citation type="submission" date="2015-04" db="EMBL/GenBank/DDBJ databases">
        <authorList>
            <person name="Syromyatnikov M.Y."/>
            <person name="Popov V.N."/>
        </authorList>
    </citation>
    <scope>NUCLEOTIDE SEQUENCE [LARGE SCALE GENOMIC DNA]</scope>
</reference>
<proteinExistence type="predicted"/>
<sequence length="123" mass="13998">MITLTGLLARNDQNCFKKAQNLGSLFETKENFKIEKLRKSRKKVRTLRNTFHCHFGNRQESQELRENTLNSTNLSEKFTKTVEILNESPAGSLQGIRKTAETGLYETGSDLKQAQSHQVALNV</sequence>